<keyword evidence="1" id="KW-0812">Transmembrane</keyword>
<feature type="transmembrane region" description="Helical" evidence="1">
    <location>
        <begin position="318"/>
        <end position="339"/>
    </location>
</feature>
<protein>
    <submittedName>
        <fullName evidence="3">Peptidoglycan/LPS O-acetylase OafA/YrhL, contains acyltransferase and SGNH-hydrolase domains</fullName>
    </submittedName>
</protein>
<organism evidence="3 4">
    <name type="scientific">Amycolatopsis sacchari</name>
    <dbReference type="NCBI Taxonomy" id="115433"/>
    <lineage>
        <taxon>Bacteria</taxon>
        <taxon>Bacillati</taxon>
        <taxon>Actinomycetota</taxon>
        <taxon>Actinomycetes</taxon>
        <taxon>Pseudonocardiales</taxon>
        <taxon>Pseudonocardiaceae</taxon>
        <taxon>Amycolatopsis</taxon>
    </lineage>
</organism>
<evidence type="ECO:0000259" key="2">
    <source>
        <dbReference type="Pfam" id="PF01757"/>
    </source>
</evidence>
<feature type="transmembrane region" description="Helical" evidence="1">
    <location>
        <begin position="239"/>
        <end position="255"/>
    </location>
</feature>
<accession>A0A1I3SHK4</accession>
<keyword evidence="3" id="KW-0012">Acyltransferase</keyword>
<feature type="transmembrane region" description="Helical" evidence="1">
    <location>
        <begin position="184"/>
        <end position="203"/>
    </location>
</feature>
<reference evidence="3 4" key="1">
    <citation type="submission" date="2016-10" db="EMBL/GenBank/DDBJ databases">
        <authorList>
            <person name="de Groot N.N."/>
        </authorList>
    </citation>
    <scope>NUCLEOTIDE SEQUENCE [LARGE SCALE GENOMIC DNA]</scope>
    <source>
        <strain evidence="3 4">DSM 44468</strain>
    </source>
</reference>
<evidence type="ECO:0000313" key="3">
    <source>
        <dbReference type="EMBL" id="SFJ57229.1"/>
    </source>
</evidence>
<feature type="transmembrane region" description="Helical" evidence="1">
    <location>
        <begin position="261"/>
        <end position="278"/>
    </location>
</feature>
<name>A0A1I3SHK4_9PSEU</name>
<keyword evidence="4" id="KW-1185">Reference proteome</keyword>
<keyword evidence="3" id="KW-0378">Hydrolase</keyword>
<dbReference type="STRING" id="115433.SAMN05421835_106294"/>
<dbReference type="AlphaFoldDB" id="A0A1I3SHK4"/>
<evidence type="ECO:0000313" key="4">
    <source>
        <dbReference type="Proteomes" id="UP000199025"/>
    </source>
</evidence>
<feature type="transmembrane region" description="Helical" evidence="1">
    <location>
        <begin position="48"/>
        <end position="69"/>
    </location>
</feature>
<feature type="transmembrane region" description="Helical" evidence="1">
    <location>
        <begin position="17"/>
        <end position="36"/>
    </location>
</feature>
<sequence>MPRSCAKVHANPHVGFAWLRTMGALLIVLDHCWALLVSHRSTILPPSWHVAPGYVGLMALFAMSGYQIQHSWSRDPSWWRFTARRLLRILPPLVLVVSVTVFVVGPLVTTWPQADYWTHVQTWRYLVGTSLVMLLQHRLPGVFDGNPYPYSANGSLWTLPMELLGYGLVLLFGVLIARGASRLVLFLLLGALVYADTALGATFESQGNVSVLSLPLGSTVSFLVPFVLGMVLHAHRDRIPFLPSVALGLFVVWLPLSQTPWNRYLLPVVAAYGAITMARHWPRRLGDAGAFVLGSYGISIWGFLVQQLIIMAGVRDPWVLAALSLPAAYLAGQLSWRFVEEPTLRLRRHLKPARAVRAQPVLSSVAEPLAVPIAPGRDAA</sequence>
<dbReference type="OrthoDB" id="9796461at2"/>
<dbReference type="GO" id="GO:0016787">
    <property type="term" value="F:hydrolase activity"/>
    <property type="evidence" value="ECO:0007669"/>
    <property type="project" value="UniProtKB-KW"/>
</dbReference>
<dbReference type="EMBL" id="FORP01000006">
    <property type="protein sequence ID" value="SFJ57229.1"/>
    <property type="molecule type" value="Genomic_DNA"/>
</dbReference>
<dbReference type="InterPro" id="IPR002656">
    <property type="entry name" value="Acyl_transf_3_dom"/>
</dbReference>
<dbReference type="Proteomes" id="UP000199025">
    <property type="component" value="Unassembled WGS sequence"/>
</dbReference>
<keyword evidence="1" id="KW-1133">Transmembrane helix</keyword>
<feature type="transmembrane region" description="Helical" evidence="1">
    <location>
        <begin position="159"/>
        <end position="177"/>
    </location>
</feature>
<dbReference type="GO" id="GO:0016747">
    <property type="term" value="F:acyltransferase activity, transferring groups other than amino-acyl groups"/>
    <property type="evidence" value="ECO:0007669"/>
    <property type="project" value="InterPro"/>
</dbReference>
<keyword evidence="3" id="KW-0808">Transferase</keyword>
<feature type="transmembrane region" description="Helical" evidence="1">
    <location>
        <begin position="89"/>
        <end position="111"/>
    </location>
</feature>
<feature type="transmembrane region" description="Helical" evidence="1">
    <location>
        <begin position="209"/>
        <end position="232"/>
    </location>
</feature>
<proteinExistence type="predicted"/>
<gene>
    <name evidence="3" type="ORF">SAMN05421835_106294</name>
</gene>
<evidence type="ECO:0000256" key="1">
    <source>
        <dbReference type="SAM" id="Phobius"/>
    </source>
</evidence>
<feature type="transmembrane region" description="Helical" evidence="1">
    <location>
        <begin position="290"/>
        <end position="312"/>
    </location>
</feature>
<keyword evidence="1" id="KW-0472">Membrane</keyword>
<feature type="domain" description="Acyltransferase 3" evidence="2">
    <location>
        <begin position="16"/>
        <end position="320"/>
    </location>
</feature>
<dbReference type="Pfam" id="PF01757">
    <property type="entry name" value="Acyl_transf_3"/>
    <property type="match status" value="1"/>
</dbReference>